<feature type="domain" description="Mechanosensitive ion channel MscS" evidence="8">
    <location>
        <begin position="124"/>
        <end position="189"/>
    </location>
</feature>
<feature type="domain" description="Mechanosensitive ion channel MscS C-terminal" evidence="9">
    <location>
        <begin position="196"/>
        <end position="277"/>
    </location>
</feature>
<feature type="transmembrane region" description="Helical" evidence="7">
    <location>
        <begin position="77"/>
        <end position="96"/>
    </location>
</feature>
<dbReference type="GO" id="GO:0005886">
    <property type="term" value="C:plasma membrane"/>
    <property type="evidence" value="ECO:0007669"/>
    <property type="project" value="UniProtKB-SubCell"/>
</dbReference>
<dbReference type="GO" id="GO:0008381">
    <property type="term" value="F:mechanosensitive monoatomic ion channel activity"/>
    <property type="evidence" value="ECO:0007669"/>
    <property type="project" value="InterPro"/>
</dbReference>
<dbReference type="SUPFAM" id="SSF50182">
    <property type="entry name" value="Sm-like ribonucleoproteins"/>
    <property type="match status" value="1"/>
</dbReference>
<dbReference type="SUPFAM" id="SSF82861">
    <property type="entry name" value="Mechanosensitive channel protein MscS (YggB), transmembrane region"/>
    <property type="match status" value="1"/>
</dbReference>
<keyword evidence="4 7" id="KW-0812">Transmembrane</keyword>
<evidence type="ECO:0000313" key="10">
    <source>
        <dbReference type="EMBL" id="MCR8873131.1"/>
    </source>
</evidence>
<organism evidence="10 11">
    <name type="scientific">Phocaeicola barnesiae</name>
    <dbReference type="NCBI Taxonomy" id="376804"/>
    <lineage>
        <taxon>Bacteria</taxon>
        <taxon>Pseudomonadati</taxon>
        <taxon>Bacteroidota</taxon>
        <taxon>Bacteroidia</taxon>
        <taxon>Bacteroidales</taxon>
        <taxon>Bacteroidaceae</taxon>
        <taxon>Phocaeicola</taxon>
    </lineage>
</organism>
<dbReference type="Gene3D" id="3.30.70.100">
    <property type="match status" value="1"/>
</dbReference>
<evidence type="ECO:0000313" key="11">
    <source>
        <dbReference type="Proteomes" id="UP001204579"/>
    </source>
</evidence>
<dbReference type="InterPro" id="IPR023408">
    <property type="entry name" value="MscS_beta-dom_sf"/>
</dbReference>
<keyword evidence="6 7" id="KW-0472">Membrane</keyword>
<dbReference type="Pfam" id="PF00924">
    <property type="entry name" value="MS_channel_2nd"/>
    <property type="match status" value="1"/>
</dbReference>
<reference evidence="10 11" key="1">
    <citation type="submission" date="2022-08" db="EMBL/GenBank/DDBJ databases">
        <authorList>
            <person name="Zeman M."/>
            <person name="Kubasova T."/>
        </authorList>
    </citation>
    <scope>NUCLEOTIDE SEQUENCE [LARGE SCALE GENOMIC DNA]</scope>
    <source>
        <strain evidence="10 11">ET62</strain>
    </source>
</reference>
<gene>
    <name evidence="10" type="ORF">NW209_03680</name>
</gene>
<evidence type="ECO:0000259" key="9">
    <source>
        <dbReference type="Pfam" id="PF21082"/>
    </source>
</evidence>
<evidence type="ECO:0000256" key="7">
    <source>
        <dbReference type="SAM" id="Phobius"/>
    </source>
</evidence>
<dbReference type="InterPro" id="IPR011066">
    <property type="entry name" value="MscS_channel_C_sf"/>
</dbReference>
<dbReference type="InterPro" id="IPR006686">
    <property type="entry name" value="MscS_channel_CS"/>
</dbReference>
<dbReference type="Gene3D" id="2.30.30.60">
    <property type="match status" value="1"/>
</dbReference>
<dbReference type="InterPro" id="IPR045275">
    <property type="entry name" value="MscS_archaea/bacteria_type"/>
</dbReference>
<accession>A0AAW5N435</accession>
<dbReference type="Pfam" id="PF05552">
    <property type="entry name" value="MS_channel_1st_1"/>
    <property type="match status" value="1"/>
</dbReference>
<protein>
    <submittedName>
        <fullName evidence="10">Mechanosensitive ion channel</fullName>
    </submittedName>
</protein>
<dbReference type="PROSITE" id="PS01246">
    <property type="entry name" value="UPF0003"/>
    <property type="match status" value="1"/>
</dbReference>
<feature type="transmembrane region" description="Helical" evidence="7">
    <location>
        <begin position="108"/>
        <end position="136"/>
    </location>
</feature>
<dbReference type="PANTHER" id="PTHR30221">
    <property type="entry name" value="SMALL-CONDUCTANCE MECHANOSENSITIVE CHANNEL"/>
    <property type="match status" value="1"/>
</dbReference>
<dbReference type="AlphaFoldDB" id="A0AAW5N435"/>
<dbReference type="InterPro" id="IPR010920">
    <property type="entry name" value="LSM_dom_sf"/>
</dbReference>
<name>A0AAW5N435_9BACT</name>
<evidence type="ECO:0000256" key="3">
    <source>
        <dbReference type="ARBA" id="ARBA00022475"/>
    </source>
</evidence>
<dbReference type="Proteomes" id="UP001204579">
    <property type="component" value="Unassembled WGS sequence"/>
</dbReference>
<dbReference type="InterPro" id="IPR006685">
    <property type="entry name" value="MscS_channel_2nd"/>
</dbReference>
<comment type="similarity">
    <text evidence="2">Belongs to the MscS (TC 1.A.23) family.</text>
</comment>
<keyword evidence="5 7" id="KW-1133">Transmembrane helix</keyword>
<keyword evidence="3" id="KW-1003">Cell membrane</keyword>
<evidence type="ECO:0000256" key="5">
    <source>
        <dbReference type="ARBA" id="ARBA00022989"/>
    </source>
</evidence>
<comment type="subcellular location">
    <subcellularLocation>
        <location evidence="1">Cell membrane</location>
        <topology evidence="1">Multi-pass membrane protein</topology>
    </subcellularLocation>
</comment>
<proteinExistence type="inferred from homology"/>
<evidence type="ECO:0000256" key="2">
    <source>
        <dbReference type="ARBA" id="ARBA00008017"/>
    </source>
</evidence>
<evidence type="ECO:0000259" key="8">
    <source>
        <dbReference type="Pfam" id="PF00924"/>
    </source>
</evidence>
<evidence type="ECO:0000256" key="6">
    <source>
        <dbReference type="ARBA" id="ARBA00023136"/>
    </source>
</evidence>
<dbReference type="RefSeq" id="WP_258335432.1">
    <property type="nucleotide sequence ID" value="NZ_JANRHJ010000003.1"/>
</dbReference>
<dbReference type="Gene3D" id="1.10.287.1260">
    <property type="match status" value="1"/>
</dbReference>
<evidence type="ECO:0000256" key="4">
    <source>
        <dbReference type="ARBA" id="ARBA00022692"/>
    </source>
</evidence>
<comment type="caution">
    <text evidence="10">The sequence shown here is derived from an EMBL/GenBank/DDBJ whole genome shotgun (WGS) entry which is preliminary data.</text>
</comment>
<feature type="transmembrane region" description="Helical" evidence="7">
    <location>
        <begin position="39"/>
        <end position="57"/>
    </location>
</feature>
<dbReference type="InterPro" id="IPR008910">
    <property type="entry name" value="MSC_TM_helix"/>
</dbReference>
<dbReference type="InterPro" id="IPR049278">
    <property type="entry name" value="MS_channel_C"/>
</dbReference>
<dbReference type="EMBL" id="JANRHJ010000003">
    <property type="protein sequence ID" value="MCR8873131.1"/>
    <property type="molecule type" value="Genomic_DNA"/>
</dbReference>
<dbReference type="Pfam" id="PF21082">
    <property type="entry name" value="MS_channel_3rd"/>
    <property type="match status" value="1"/>
</dbReference>
<evidence type="ECO:0000256" key="1">
    <source>
        <dbReference type="ARBA" id="ARBA00004651"/>
    </source>
</evidence>
<dbReference type="SUPFAM" id="SSF82689">
    <property type="entry name" value="Mechanosensitive channel protein MscS (YggB), C-terminal domain"/>
    <property type="match status" value="1"/>
</dbReference>
<dbReference type="PANTHER" id="PTHR30221:SF1">
    <property type="entry name" value="SMALL-CONDUCTANCE MECHANOSENSITIVE CHANNEL"/>
    <property type="match status" value="1"/>
</dbReference>
<dbReference type="InterPro" id="IPR011014">
    <property type="entry name" value="MscS_channel_TM-2"/>
</dbReference>
<sequence>MLLTLLNAALLSASSSKFKVDWNSLIERMTDWSIEIGKSILGAILIYIVGRFIIKQINRLVSKILEKREFEISVQTFLKSLLSLLLNLILAFAIIAKLGVETTSFAAILASAGVAIGMALSGNLSNFAGGLIILVFKPFKVGDYIDGQNASGTVKEIQIFHTILSTVDNKIIYVPNGSLSSNAIVNYSKQETRRAEWVFGVEYGEDFERVKAVLERIIAADERILQTPAPFIGLGSLSASSVDVKVRVWTKSSDYWDVVFDMNRVVYETFNKEGIGFPFPQLTVHQAND</sequence>
<keyword evidence="11" id="KW-1185">Reference proteome</keyword>